<evidence type="ECO:0000313" key="4">
    <source>
        <dbReference type="Proteomes" id="UP000789739"/>
    </source>
</evidence>
<dbReference type="OrthoDB" id="2410139at2759"/>
<dbReference type="Proteomes" id="UP000789739">
    <property type="component" value="Unassembled WGS sequence"/>
</dbReference>
<name>A0A9N9DFL3_9GLOM</name>
<organism evidence="3 4">
    <name type="scientific">Paraglomus brasilianum</name>
    <dbReference type="NCBI Taxonomy" id="144538"/>
    <lineage>
        <taxon>Eukaryota</taxon>
        <taxon>Fungi</taxon>
        <taxon>Fungi incertae sedis</taxon>
        <taxon>Mucoromycota</taxon>
        <taxon>Glomeromycotina</taxon>
        <taxon>Glomeromycetes</taxon>
        <taxon>Paraglomerales</taxon>
        <taxon>Paraglomeraceae</taxon>
        <taxon>Paraglomus</taxon>
    </lineage>
</organism>
<comment type="caution">
    <text evidence="3">The sequence shown here is derived from an EMBL/GenBank/DDBJ whole genome shotgun (WGS) entry which is preliminary data.</text>
</comment>
<gene>
    <name evidence="3" type="ORF">PBRASI_LOCUS9633</name>
</gene>
<dbReference type="AlphaFoldDB" id="A0A9N9DFL3"/>
<proteinExistence type="predicted"/>
<accession>A0A9N9DFL3</accession>
<evidence type="ECO:0000256" key="2">
    <source>
        <dbReference type="SAM" id="MobiDB-lite"/>
    </source>
</evidence>
<evidence type="ECO:0000256" key="1">
    <source>
        <dbReference type="SAM" id="Coils"/>
    </source>
</evidence>
<feature type="compositionally biased region" description="Basic residues" evidence="2">
    <location>
        <begin position="1"/>
        <end position="10"/>
    </location>
</feature>
<feature type="region of interest" description="Disordered" evidence="2">
    <location>
        <begin position="1"/>
        <end position="25"/>
    </location>
</feature>
<reference evidence="3" key="1">
    <citation type="submission" date="2021-06" db="EMBL/GenBank/DDBJ databases">
        <authorList>
            <person name="Kallberg Y."/>
            <person name="Tangrot J."/>
            <person name="Rosling A."/>
        </authorList>
    </citation>
    <scope>NUCLEOTIDE SEQUENCE</scope>
    <source>
        <strain evidence="3">BR232B</strain>
    </source>
</reference>
<keyword evidence="1" id="KW-0175">Coiled coil</keyword>
<sequence>MAFHRPHPNRISRGPSSDRESELEQVNQALRDELSNEVSINRSNEKYIKNLEQLERLENASEEEKAELRSEISSLKRSLYQAKKDIRDKISYIDNIEKQLQESEERVQNLRHGFKVISSRRSSPSLYNSEEEDTDIAHIDPFINIRRGLGRLENHLRGGTPLNNPTNIIEGIRGSVRHNYQSAYQDTDCVIAQRDDRDNRIVQLQQDVNFYRQQNANIQNQTECLIKTLKISESNQSTYSGVRYLQNYVNQLIPERDTSQNRVNQLIPERDTLQNRVNQLAQDLNNSQQRYNLRGRLWFNASLIWDEQSKLKRVLEIIYKVFIHRLEQELQQCRADKGLLEYNRDRLFDRYYNKFKDRKLSSHNIKPSFFFHIG</sequence>
<dbReference type="EMBL" id="CAJVPI010002209">
    <property type="protein sequence ID" value="CAG8638386.1"/>
    <property type="molecule type" value="Genomic_DNA"/>
</dbReference>
<keyword evidence="4" id="KW-1185">Reference proteome</keyword>
<feature type="coiled-coil region" evidence="1">
    <location>
        <begin position="40"/>
        <end position="113"/>
    </location>
</feature>
<protein>
    <submittedName>
        <fullName evidence="3">1862_t:CDS:1</fullName>
    </submittedName>
</protein>
<evidence type="ECO:0000313" key="3">
    <source>
        <dbReference type="EMBL" id="CAG8638386.1"/>
    </source>
</evidence>